<evidence type="ECO:0000259" key="1">
    <source>
        <dbReference type="PROSITE" id="PS50921"/>
    </source>
</evidence>
<dbReference type="SUPFAM" id="SSF52172">
    <property type="entry name" value="CheY-like"/>
    <property type="match status" value="1"/>
</dbReference>
<feature type="domain" description="ANTAR" evidence="1">
    <location>
        <begin position="128"/>
        <end position="189"/>
    </location>
</feature>
<dbReference type="InterPro" id="IPR008327">
    <property type="entry name" value="Sig_transdc_resp-reg_antiterm"/>
</dbReference>
<protein>
    <submittedName>
        <fullName evidence="2">Two-component response regulator, AmiR/NasT family, consists of REC and RNA-binding antiterminator (ANTAR) domains</fullName>
    </submittedName>
</protein>
<dbReference type="GO" id="GO:0003723">
    <property type="term" value="F:RNA binding"/>
    <property type="evidence" value="ECO:0007669"/>
    <property type="project" value="InterPro"/>
</dbReference>
<dbReference type="Gene3D" id="3.40.50.2300">
    <property type="match status" value="1"/>
</dbReference>
<organism evidence="2 3">
    <name type="scientific">Roseovarius litoreus</name>
    <dbReference type="NCBI Taxonomy" id="1155722"/>
    <lineage>
        <taxon>Bacteria</taxon>
        <taxon>Pseudomonadati</taxon>
        <taxon>Pseudomonadota</taxon>
        <taxon>Alphaproteobacteria</taxon>
        <taxon>Rhodobacterales</taxon>
        <taxon>Roseobacteraceae</taxon>
        <taxon>Roseovarius</taxon>
    </lineage>
</organism>
<dbReference type="InterPro" id="IPR049021">
    <property type="entry name" value="AmiR_N"/>
</dbReference>
<keyword evidence="3" id="KW-1185">Reference proteome</keyword>
<evidence type="ECO:0000313" key="3">
    <source>
        <dbReference type="Proteomes" id="UP000322545"/>
    </source>
</evidence>
<dbReference type="EMBL" id="FRCB01000015">
    <property type="protein sequence ID" value="SHM75924.1"/>
    <property type="molecule type" value="Genomic_DNA"/>
</dbReference>
<dbReference type="InterPro" id="IPR036388">
    <property type="entry name" value="WH-like_DNA-bd_sf"/>
</dbReference>
<dbReference type="SMART" id="SM01012">
    <property type="entry name" value="ANTAR"/>
    <property type="match status" value="1"/>
</dbReference>
<dbReference type="Proteomes" id="UP000322545">
    <property type="component" value="Unassembled WGS sequence"/>
</dbReference>
<dbReference type="Pfam" id="PF03861">
    <property type="entry name" value="ANTAR"/>
    <property type="match status" value="1"/>
</dbReference>
<accession>A0A1M7LDB5</accession>
<dbReference type="Pfam" id="PF21332">
    <property type="entry name" value="AmiR_N"/>
    <property type="match status" value="1"/>
</dbReference>
<reference evidence="2 3" key="1">
    <citation type="submission" date="2016-11" db="EMBL/GenBank/DDBJ databases">
        <authorList>
            <person name="Varghese N."/>
            <person name="Submissions S."/>
        </authorList>
    </citation>
    <scope>NUCLEOTIDE SEQUENCE [LARGE SCALE GENOMIC DNA]</scope>
    <source>
        <strain evidence="2 3">DSM 28249</strain>
    </source>
</reference>
<proteinExistence type="predicted"/>
<dbReference type="Gene3D" id="1.10.10.10">
    <property type="entry name" value="Winged helix-like DNA-binding domain superfamily/Winged helix DNA-binding domain"/>
    <property type="match status" value="1"/>
</dbReference>
<dbReference type="RefSeq" id="WP_149780929.1">
    <property type="nucleotide sequence ID" value="NZ_FRCB01000015.1"/>
</dbReference>
<gene>
    <name evidence="2" type="ORF">SAMN05443432_11516</name>
</gene>
<dbReference type="AlphaFoldDB" id="A0A1M7LDB5"/>
<dbReference type="PROSITE" id="PS50921">
    <property type="entry name" value="ANTAR"/>
    <property type="match status" value="1"/>
</dbReference>
<evidence type="ECO:0000313" key="2">
    <source>
        <dbReference type="EMBL" id="SHM75924.1"/>
    </source>
</evidence>
<dbReference type="InterPro" id="IPR005561">
    <property type="entry name" value="ANTAR"/>
</dbReference>
<sequence>MPRFRLRDLRDLFVVIVHPSDSDGRAMLEQMERIGCRTELIWPPKRRLPPNADVVFLGLFFDSRKDITNMIRRSEKPGPAIIGVVDYENPAMLEFVLEVGAIAVTSKPVRSFGILTNLVVGYSSMLRQFEAQERITRLEKKLLGKKVIAKAKAILINMHGFSEEDAYKLIREQAMYKRTTIEDMAQAIINANELLSGPSLS</sequence>
<name>A0A1M7LDB5_9RHOB</name>
<dbReference type="PIRSF" id="PIRSF036382">
    <property type="entry name" value="RR_antiterm"/>
    <property type="match status" value="1"/>
</dbReference>
<dbReference type="InterPro" id="IPR011006">
    <property type="entry name" value="CheY-like_superfamily"/>
</dbReference>